<dbReference type="InterPro" id="IPR025388">
    <property type="entry name" value="Alginate_export_dom"/>
</dbReference>
<feature type="transmembrane region" description="Helical" evidence="2">
    <location>
        <begin position="15"/>
        <end position="35"/>
    </location>
</feature>
<keyword evidence="2" id="KW-0472">Membrane</keyword>
<dbReference type="Pfam" id="PF13372">
    <property type="entry name" value="Alginate_exp"/>
    <property type="match status" value="1"/>
</dbReference>
<feature type="region of interest" description="Disordered" evidence="1">
    <location>
        <begin position="56"/>
        <end position="92"/>
    </location>
</feature>
<evidence type="ECO:0000313" key="4">
    <source>
        <dbReference type="EMBL" id="ARW11594.1"/>
    </source>
</evidence>
<evidence type="ECO:0000259" key="3">
    <source>
        <dbReference type="Pfam" id="PF13372"/>
    </source>
</evidence>
<evidence type="ECO:0000313" key="5">
    <source>
        <dbReference type="Proteomes" id="UP000195633"/>
    </source>
</evidence>
<evidence type="ECO:0000256" key="2">
    <source>
        <dbReference type="SAM" id="Phobius"/>
    </source>
</evidence>
<dbReference type="EMBL" id="CP021524">
    <property type="protein sequence ID" value="ARW11594.1"/>
    <property type="molecule type" value="Genomic_DNA"/>
</dbReference>
<organism evidence="4 5">
    <name type="scientific">Acetobacter ascendens</name>
    <dbReference type="NCBI Taxonomy" id="481146"/>
    <lineage>
        <taxon>Bacteria</taxon>
        <taxon>Pseudomonadati</taxon>
        <taxon>Pseudomonadota</taxon>
        <taxon>Alphaproteobacteria</taxon>
        <taxon>Acetobacterales</taxon>
        <taxon>Acetobacteraceae</taxon>
        <taxon>Acetobacter</taxon>
    </lineage>
</organism>
<name>A0A1Y0V1F5_9PROT</name>
<gene>
    <name evidence="4" type="ORF">S101447_02556</name>
</gene>
<evidence type="ECO:0000256" key="1">
    <source>
        <dbReference type="SAM" id="MobiDB-lite"/>
    </source>
</evidence>
<accession>A0A1Y0V1F5</accession>
<sequence>MRGREIFLRAGRRSYFSPAFSFPWMFFAPFCLIIGERCTLFFDCAAAETSSPNAQSIAPNRAAKTPKAGVTKPQRGMIHSTPSNTALKGKTIPAQNIQTSASSPRKLTKTQLLPPLTSRPELYGQPEALGLHPLPSALLHQGPWGVFNANSGAAAGFGTVAYYAVARWAEDWSNLRDKRNHIDPLDALKYIPFNDQGDIYLSLSGNFRHHGFYDQNAGLGATKRSPSYRSNLRFNLGADLHLTEHVRLYGELMSGEAGGINYYGYTGRWRSKIDLHQAFLEIKGQILGARTGVMIGRYKFLDAPAYFTGGSVYPSIPFSWNGVRGYAFWKRFRLDVFDLTQTNELPLKPFADTVGWRNRLFGAYTSYAVPEFRFLDKKSQIFADAFYLGFIVDDSSLAAAHGNTTGSTHRDTPGTRIWGNAGPIEFSVGGMWQGGTFKQANNGPSRGVNAWSVNAQVSWRFSHWWGKPSFGVQFDDVSGGDYRTSSTSTWGGFLSPYSPSASYLDLSTYFNMQNVISAGPLVTLTPTSNTSLQLKSPVMWRNSAYDGIYPQSTVAFPYRPHGHYTGTLPQASFNWRPTRHVSFSLEGEYVFLGRNVRHSGAAQGAYVQSNLELTF</sequence>
<dbReference type="Proteomes" id="UP000195633">
    <property type="component" value="Chromosome"/>
</dbReference>
<dbReference type="AlphaFoldDB" id="A0A1Y0V1F5"/>
<proteinExistence type="predicted"/>
<keyword evidence="2" id="KW-1133">Transmembrane helix</keyword>
<reference evidence="4 5" key="1">
    <citation type="submission" date="2017-05" db="EMBL/GenBank/DDBJ databases">
        <title>Genome sequence of Acetobacter pasteurianus subsp. ascendens strain SRCM101447.</title>
        <authorList>
            <person name="Cho S.H."/>
        </authorList>
    </citation>
    <scope>NUCLEOTIDE SEQUENCE [LARGE SCALE GENOMIC DNA]</scope>
    <source>
        <strain evidence="4 5">SRCM101447</strain>
    </source>
</reference>
<feature type="domain" description="Alginate export" evidence="3">
    <location>
        <begin position="200"/>
        <end position="606"/>
    </location>
</feature>
<protein>
    <recommendedName>
        <fullName evidence="3">Alginate export domain-containing protein</fullName>
    </recommendedName>
</protein>
<keyword evidence="2" id="KW-0812">Transmembrane</keyword>